<dbReference type="OrthoDB" id="9772788at2"/>
<evidence type="ECO:0000256" key="1">
    <source>
        <dbReference type="ARBA" id="ARBA00001947"/>
    </source>
</evidence>
<comment type="catalytic activity">
    <reaction evidence="11 12">
        <text>a UDP-3-O-[(3R)-3-hydroxyacyl]-N-acetyl-alpha-D-glucosamine + H2O = a UDP-3-O-[(3R)-3-hydroxyacyl]-alpha-D-glucosamine + acetate</text>
        <dbReference type="Rhea" id="RHEA:67816"/>
        <dbReference type="ChEBI" id="CHEBI:15377"/>
        <dbReference type="ChEBI" id="CHEBI:30089"/>
        <dbReference type="ChEBI" id="CHEBI:137740"/>
        <dbReference type="ChEBI" id="CHEBI:173225"/>
        <dbReference type="EC" id="3.5.1.108"/>
    </reaction>
</comment>
<dbReference type="Gene3D" id="3.30.1700.10">
    <property type="entry name" value="lpxc deacetylase, domain 2"/>
    <property type="match status" value="1"/>
</dbReference>
<keyword evidence="5 12" id="KW-0444">Lipid biosynthesis</keyword>
<name>A0A073J279_9BACT</name>
<dbReference type="Pfam" id="PF03331">
    <property type="entry name" value="LpxC"/>
    <property type="match status" value="1"/>
</dbReference>
<sequence>MLTLKGEIKISGTGLHSGESSSLRLRPCERAGIYFRGRDGLSSAAEAVVEEESRLTAFSLPNGLTVRTAEHLLAAIAGMGLDAVEIELEGTEVPIMDGSAFPFAEAIKECGTCETGKAAPRRSISYPVVVEENGGSRSLTAAPSEKLSVTYVIDYPGTPIGTQLVKYDVTPELFYNIISKARTFGLTYELDFLKKNGLAKGGTLGNALLFDEKGLVGGQELRFPLECVTHKVIDLLGDMALVGGVPTGHYIAVAAGHSIHGKLMRRLRTLFRQNNN</sequence>
<dbReference type="GO" id="GO:0046872">
    <property type="term" value="F:metal ion binding"/>
    <property type="evidence" value="ECO:0007669"/>
    <property type="project" value="UniProtKB-KW"/>
</dbReference>
<dbReference type="Proteomes" id="UP000027665">
    <property type="component" value="Unassembled WGS sequence"/>
</dbReference>
<evidence type="ECO:0000256" key="6">
    <source>
        <dbReference type="ARBA" id="ARBA00022556"/>
    </source>
</evidence>
<dbReference type="HAMAP" id="MF_00388">
    <property type="entry name" value="LpxC"/>
    <property type="match status" value="1"/>
</dbReference>
<evidence type="ECO:0000256" key="9">
    <source>
        <dbReference type="ARBA" id="ARBA00022833"/>
    </source>
</evidence>
<dbReference type="UniPathway" id="UPA00359">
    <property type="reaction ID" value="UER00478"/>
</dbReference>
<keyword evidence="14" id="KW-1185">Reference proteome</keyword>
<feature type="binding site" evidence="12">
    <location>
        <position position="230"/>
    </location>
    <ligand>
        <name>Zn(2+)</name>
        <dbReference type="ChEBI" id="CHEBI:29105"/>
    </ligand>
</feature>
<comment type="caution">
    <text evidence="13">The sequence shown here is derived from an EMBL/GenBank/DDBJ whole genome shotgun (WGS) entry which is preliminary data.</text>
</comment>
<evidence type="ECO:0000256" key="4">
    <source>
        <dbReference type="ARBA" id="ARBA00012745"/>
    </source>
</evidence>
<keyword evidence="8 12" id="KW-0378">Hydrolase</keyword>
<protein>
    <recommendedName>
        <fullName evidence="4 12">UDP-3-O-acyl-N-acetylglucosamine deacetylase</fullName>
        <shortName evidence="12">UDP-3-O-acyl-GlcNAc deacetylase</shortName>
        <ecNumber evidence="4 12">3.5.1.108</ecNumber>
    </recommendedName>
    <alternativeName>
        <fullName evidence="12">UDP-3-O-[R-3-hydroxymyristoyl]-N-acetylglucosamine deacetylase</fullName>
    </alternativeName>
</protein>
<comment type="cofactor">
    <cofactor evidence="1 12">
        <name>Zn(2+)</name>
        <dbReference type="ChEBI" id="CHEBI:29105"/>
    </cofactor>
</comment>
<dbReference type="SUPFAM" id="SSF54211">
    <property type="entry name" value="Ribosomal protein S5 domain 2-like"/>
    <property type="match status" value="2"/>
</dbReference>
<dbReference type="GO" id="GO:0009245">
    <property type="term" value="P:lipid A biosynthetic process"/>
    <property type="evidence" value="ECO:0007669"/>
    <property type="project" value="UniProtKB-UniRule"/>
</dbReference>
<dbReference type="EC" id="3.5.1.108" evidence="4 12"/>
<evidence type="ECO:0000313" key="13">
    <source>
        <dbReference type="EMBL" id="KEJ91812.1"/>
    </source>
</evidence>
<dbReference type="PATRIC" id="fig|2754.20.peg.1009"/>
<proteinExistence type="inferred from homology"/>
<dbReference type="PANTHER" id="PTHR33694:SF1">
    <property type="entry name" value="UDP-3-O-ACYL-N-ACETYLGLUCOSAMINE DEACETYLASE 1, MITOCHONDRIAL-RELATED"/>
    <property type="match status" value="1"/>
</dbReference>
<keyword evidence="7 12" id="KW-0479">Metal-binding</keyword>
<evidence type="ECO:0000256" key="2">
    <source>
        <dbReference type="ARBA" id="ARBA00002923"/>
    </source>
</evidence>
<keyword evidence="10 12" id="KW-0443">Lipid metabolism</keyword>
<dbReference type="GO" id="GO:0016020">
    <property type="term" value="C:membrane"/>
    <property type="evidence" value="ECO:0007669"/>
    <property type="project" value="GOC"/>
</dbReference>
<dbReference type="eggNOG" id="COG0774">
    <property type="taxonomic scope" value="Bacteria"/>
</dbReference>
<comment type="function">
    <text evidence="2 12">Catalyzes the hydrolysis of UDP-3-O-myristoyl-N-acetylglucosamine to form UDP-3-O-myristoylglucosamine and acetate, the committed step in lipid A biosynthesis.</text>
</comment>
<dbReference type="GeneID" id="90984089"/>
<evidence type="ECO:0000256" key="5">
    <source>
        <dbReference type="ARBA" id="ARBA00022516"/>
    </source>
</evidence>
<dbReference type="InterPro" id="IPR004463">
    <property type="entry name" value="UDP-acyl_GlcNac_deAcase"/>
</dbReference>
<evidence type="ECO:0000256" key="3">
    <source>
        <dbReference type="ARBA" id="ARBA00005002"/>
    </source>
</evidence>
<keyword evidence="9 12" id="KW-0862">Zinc</keyword>
<comment type="similarity">
    <text evidence="12">Belongs to the LpxC family.</text>
</comment>
<dbReference type="PANTHER" id="PTHR33694">
    <property type="entry name" value="UDP-3-O-ACYL-N-ACETYLGLUCOSAMINE DEACETYLASE 1, MITOCHONDRIAL-RELATED"/>
    <property type="match status" value="1"/>
</dbReference>
<accession>A0A073J279</accession>
<evidence type="ECO:0000256" key="8">
    <source>
        <dbReference type="ARBA" id="ARBA00022801"/>
    </source>
</evidence>
<dbReference type="EMBL" id="JMKI01000037">
    <property type="protein sequence ID" value="KEJ91812.1"/>
    <property type="molecule type" value="Genomic_DNA"/>
</dbReference>
<feature type="binding site" evidence="12">
    <location>
        <position position="234"/>
    </location>
    <ligand>
        <name>Zn(2+)</name>
        <dbReference type="ChEBI" id="CHEBI:29105"/>
    </ligand>
</feature>
<gene>
    <name evidence="12" type="primary">lpxC</name>
    <name evidence="13" type="ORF">EH55_07525</name>
</gene>
<dbReference type="InterPro" id="IPR015870">
    <property type="entry name" value="UDP-acyl_N-AcGlcN_deAcase_N"/>
</dbReference>
<dbReference type="InterPro" id="IPR011334">
    <property type="entry name" value="UDP-acyl_GlcNac_deAcase_C"/>
</dbReference>
<evidence type="ECO:0000313" key="14">
    <source>
        <dbReference type="Proteomes" id="UP000027665"/>
    </source>
</evidence>
<dbReference type="RefSeq" id="WP_037977179.1">
    <property type="nucleotide sequence ID" value="NZ_JAWRIX010000001.1"/>
</dbReference>
<evidence type="ECO:0000256" key="7">
    <source>
        <dbReference type="ARBA" id="ARBA00022723"/>
    </source>
</evidence>
<evidence type="ECO:0000256" key="10">
    <source>
        <dbReference type="ARBA" id="ARBA00023098"/>
    </source>
</evidence>
<dbReference type="STRING" id="2754.EH55_07525"/>
<dbReference type="NCBIfam" id="TIGR00325">
    <property type="entry name" value="lpxC"/>
    <property type="match status" value="1"/>
</dbReference>
<dbReference type="AlphaFoldDB" id="A0A073J279"/>
<reference evidence="13 14" key="1">
    <citation type="submission" date="2014-04" db="EMBL/GenBank/DDBJ databases">
        <title>Draft Genome Sequence of Synergistes jonesii.</title>
        <authorList>
            <person name="Coil D.A."/>
            <person name="Eisen J.A."/>
            <person name="Holland-Moritz H.E."/>
        </authorList>
    </citation>
    <scope>NUCLEOTIDE SEQUENCE [LARGE SCALE GENOMIC DNA]</scope>
    <source>
        <strain evidence="13 14">78-1</strain>
    </source>
</reference>
<dbReference type="Gene3D" id="3.30.230.20">
    <property type="entry name" value="lpxc deacetylase, domain 1"/>
    <property type="match status" value="1"/>
</dbReference>
<evidence type="ECO:0000256" key="12">
    <source>
        <dbReference type="HAMAP-Rule" id="MF_00388"/>
    </source>
</evidence>
<dbReference type="GO" id="GO:0103117">
    <property type="term" value="F:UDP-3-O-acyl-N-acetylglucosamine deacetylase activity"/>
    <property type="evidence" value="ECO:0007669"/>
    <property type="project" value="UniProtKB-UniRule"/>
</dbReference>
<evidence type="ECO:0000256" key="11">
    <source>
        <dbReference type="ARBA" id="ARBA00024535"/>
    </source>
</evidence>
<keyword evidence="6 12" id="KW-0441">Lipid A biosynthesis</keyword>
<feature type="active site" description="Proton donor" evidence="12">
    <location>
        <position position="257"/>
    </location>
</feature>
<dbReference type="InterPro" id="IPR020568">
    <property type="entry name" value="Ribosomal_Su5_D2-typ_SF"/>
</dbReference>
<organism evidence="13 14">
    <name type="scientific">Synergistes jonesii</name>
    <dbReference type="NCBI Taxonomy" id="2754"/>
    <lineage>
        <taxon>Bacteria</taxon>
        <taxon>Thermotogati</taxon>
        <taxon>Synergistota</taxon>
        <taxon>Synergistia</taxon>
        <taxon>Synergistales</taxon>
        <taxon>Synergistaceae</taxon>
        <taxon>Synergistes</taxon>
    </lineage>
</organism>
<feature type="binding site" evidence="12">
    <location>
        <position position="71"/>
    </location>
    <ligand>
        <name>Zn(2+)</name>
        <dbReference type="ChEBI" id="CHEBI:29105"/>
    </ligand>
</feature>
<comment type="pathway">
    <text evidence="3 12">Glycolipid biosynthesis; lipid IV(A) biosynthesis; lipid IV(A) from (3R)-3-hydroxytetradecanoyl-[acyl-carrier-protein] and UDP-N-acetyl-alpha-D-glucosamine: step 2/6.</text>
</comment>